<keyword evidence="2" id="KW-1185">Reference proteome</keyword>
<dbReference type="OrthoDB" id="5792463at2759"/>
<dbReference type="WBParaSite" id="HPBE_0000453001-mRNA-1">
    <property type="protein sequence ID" value="HPBE_0000453001-mRNA-1"/>
    <property type="gene ID" value="HPBE_0000453001"/>
</dbReference>
<evidence type="ECO:0000313" key="1">
    <source>
        <dbReference type="EMBL" id="VDO61545.1"/>
    </source>
</evidence>
<organism evidence="1">
    <name type="scientific">Heligmosomoides polygyrus</name>
    <name type="common">Parasitic roundworm</name>
    <dbReference type="NCBI Taxonomy" id="6339"/>
    <lineage>
        <taxon>Eukaryota</taxon>
        <taxon>Metazoa</taxon>
        <taxon>Ecdysozoa</taxon>
        <taxon>Nematoda</taxon>
        <taxon>Chromadorea</taxon>
        <taxon>Rhabditida</taxon>
        <taxon>Rhabditina</taxon>
        <taxon>Rhabditomorpha</taxon>
        <taxon>Strongyloidea</taxon>
        <taxon>Heligmosomidae</taxon>
        <taxon>Heligmosomoides</taxon>
    </lineage>
</organism>
<name>A0A3P8AKE2_HELPZ</name>
<dbReference type="AlphaFoldDB" id="A0A3P8AKE2"/>
<proteinExistence type="predicted"/>
<protein>
    <submittedName>
        <fullName evidence="3">Rif1_N domain-containing protein</fullName>
    </submittedName>
</protein>
<reference evidence="1 2" key="1">
    <citation type="submission" date="2018-11" db="EMBL/GenBank/DDBJ databases">
        <authorList>
            <consortium name="Pathogen Informatics"/>
        </authorList>
    </citation>
    <scope>NUCLEOTIDE SEQUENCE [LARGE SCALE GENOMIC DNA]</scope>
</reference>
<gene>
    <name evidence="1" type="ORF">HPBE_LOCUS4531</name>
</gene>
<dbReference type="Proteomes" id="UP000050761">
    <property type="component" value="Unassembled WGS sequence"/>
</dbReference>
<evidence type="ECO:0000313" key="2">
    <source>
        <dbReference type="Proteomes" id="UP000050761"/>
    </source>
</evidence>
<dbReference type="EMBL" id="UZAH01025326">
    <property type="protein sequence ID" value="VDO61545.1"/>
    <property type="molecule type" value="Genomic_DNA"/>
</dbReference>
<reference evidence="3" key="2">
    <citation type="submission" date="2019-09" db="UniProtKB">
        <authorList>
            <consortium name="WormBaseParasite"/>
        </authorList>
    </citation>
    <scope>IDENTIFICATION</scope>
</reference>
<accession>A0A3P8AKE2</accession>
<evidence type="ECO:0000313" key="3">
    <source>
        <dbReference type="WBParaSite" id="HPBE_0000453001-mRNA-1"/>
    </source>
</evidence>
<sequence length="676" mass="75436">MFGKVLTITGCDSKPSPSDPCQLTVDDAFVVLLDGLAVLRGKCGSAVQCSCVQSVLKEIYKAQPSKFLETSFHIIQCSTKNECPYSERLMPEEAMARFALMSAMGDMLCDTSLQPTCKILLTFAQRYHLKGFMKIRKFASKFVPRILETVDSSESPELERLSQGDPARWTEAVVASLKFVVFEEKDMVTFLLLLLSDEQLSSCRGSLTYRYSSTKLLVSGTVLSSVMSLLLVLVAEIDDWLELPSKVCEWISGAIPRANDTQCIVLFNALEVLASLTNREGFEMQLNVVGTMISCLNALPLPERSRVFSKRYLSMLSTYPKQLQVVDINRYFNAVSISDVLAFLYLLADVSAEIPSCIWDKASNLLSTRPNDAKLRELVVNHLSAGMENKLPNSLTRFKETLDKMNSSAQVDPEFLFSFCNGVLSRLPPQLSHYANQLIPHWIFAVLAFSTSREMDTKRFTSLIWDHAVRILNRVAPNTAMELSPGDSEAFVVRFFEALGSCTAPADVVRRVVTEAVPFHLANQLATFVKSDQIKEVEERIVRVCGVILKNVGQTLLVIAEADAHRGGLNRTAFVIMTQTTVTKMVKGSMDAEFLLQQVPSYVAMLASLPYRIFVYSRMKDLIFKFGEDPVIGQRIYAELTSAPGSAGLKQLTKDSDQRIKNFLSKHADNQFDDFD</sequence>